<organism evidence="3">
    <name type="scientific">Thelazia callipaeda</name>
    <name type="common">Oriental eyeworm</name>
    <name type="synonym">Parasitic nematode</name>
    <dbReference type="NCBI Taxonomy" id="103827"/>
    <lineage>
        <taxon>Eukaryota</taxon>
        <taxon>Metazoa</taxon>
        <taxon>Ecdysozoa</taxon>
        <taxon>Nematoda</taxon>
        <taxon>Chromadorea</taxon>
        <taxon>Rhabditida</taxon>
        <taxon>Spirurina</taxon>
        <taxon>Spiruromorpha</taxon>
        <taxon>Thelazioidea</taxon>
        <taxon>Thelaziidae</taxon>
        <taxon>Thelazia</taxon>
    </lineage>
</organism>
<keyword evidence="2" id="KW-1185">Reference proteome</keyword>
<dbReference type="AlphaFoldDB" id="A0A0N5DA55"/>
<accession>A0A0N5DA55</accession>
<dbReference type="Proteomes" id="UP000276776">
    <property type="component" value="Unassembled WGS sequence"/>
</dbReference>
<reference evidence="1 2" key="2">
    <citation type="submission" date="2018-11" db="EMBL/GenBank/DDBJ databases">
        <authorList>
            <consortium name="Pathogen Informatics"/>
        </authorList>
    </citation>
    <scope>NUCLEOTIDE SEQUENCE [LARGE SCALE GENOMIC DNA]</scope>
</reference>
<dbReference type="EMBL" id="UYYF01004948">
    <property type="protein sequence ID" value="VDN07699.1"/>
    <property type="molecule type" value="Genomic_DNA"/>
</dbReference>
<protein>
    <submittedName>
        <fullName evidence="3">Ovule protein</fullName>
    </submittedName>
</protein>
<dbReference type="WBParaSite" id="TCLT_0001003801-mRNA-1">
    <property type="protein sequence ID" value="TCLT_0001003801-mRNA-1"/>
    <property type="gene ID" value="TCLT_0001003801"/>
</dbReference>
<name>A0A0N5DA55_THECL</name>
<sequence length="152" mass="17241">MSYLYLLWRCHDATMKVSGGNSSAISCNTNDSQTRWNGVIGSKTIDSNQSDQLSNGWESVSGEPFSLQAISKKRKELMNNNDNTYATFCCSNSEAMKTKHGKKVKNKDAYGMNRDEEKADAKTMRNLKEECCVVFQSGYQKLRRKWRINGKS</sequence>
<evidence type="ECO:0000313" key="2">
    <source>
        <dbReference type="Proteomes" id="UP000276776"/>
    </source>
</evidence>
<evidence type="ECO:0000313" key="3">
    <source>
        <dbReference type="WBParaSite" id="TCLT_0001003801-mRNA-1"/>
    </source>
</evidence>
<proteinExistence type="predicted"/>
<evidence type="ECO:0000313" key="1">
    <source>
        <dbReference type="EMBL" id="VDN07699.1"/>
    </source>
</evidence>
<reference evidence="3" key="1">
    <citation type="submission" date="2017-02" db="UniProtKB">
        <authorList>
            <consortium name="WormBaseParasite"/>
        </authorList>
    </citation>
    <scope>IDENTIFICATION</scope>
</reference>
<gene>
    <name evidence="1" type="ORF">TCLT_LOCUS10027</name>
</gene>